<proteinExistence type="predicted"/>
<feature type="compositionally biased region" description="Basic and acidic residues" evidence="1">
    <location>
        <begin position="52"/>
        <end position="63"/>
    </location>
</feature>
<dbReference type="Proteomes" id="UP000466554">
    <property type="component" value="Chromosome"/>
</dbReference>
<name>A0A7I7U0X2_MYCPF</name>
<protein>
    <submittedName>
        <fullName evidence="2">Uncharacterized protein</fullName>
    </submittedName>
</protein>
<accession>A0A7I7U0X2</accession>
<evidence type="ECO:0000313" key="2">
    <source>
        <dbReference type="EMBL" id="BBY74036.1"/>
    </source>
</evidence>
<feature type="compositionally biased region" description="Polar residues" evidence="1">
    <location>
        <begin position="64"/>
        <end position="73"/>
    </location>
</feature>
<reference evidence="2 3" key="1">
    <citation type="journal article" date="2019" name="Emerg. Microbes Infect.">
        <title>Comprehensive subspecies identification of 175 nontuberculous mycobacteria species based on 7547 genomic profiles.</title>
        <authorList>
            <person name="Matsumoto Y."/>
            <person name="Kinjo T."/>
            <person name="Motooka D."/>
            <person name="Nabeya D."/>
            <person name="Jung N."/>
            <person name="Uechi K."/>
            <person name="Horii T."/>
            <person name="Iida T."/>
            <person name="Fujita J."/>
            <person name="Nakamura S."/>
        </authorList>
    </citation>
    <scope>NUCLEOTIDE SEQUENCE [LARGE SCALE GENOMIC DNA]</scope>
    <source>
        <strain evidence="2 3">JCM 6367</strain>
    </source>
</reference>
<evidence type="ECO:0000313" key="3">
    <source>
        <dbReference type="Proteomes" id="UP000466554"/>
    </source>
</evidence>
<dbReference type="AlphaFoldDB" id="A0A7I7U0X2"/>
<evidence type="ECO:0000256" key="1">
    <source>
        <dbReference type="SAM" id="MobiDB-lite"/>
    </source>
</evidence>
<organism evidence="2 3">
    <name type="scientific">Mycolicibacterium parafortuitum</name>
    <name type="common">Mycobacterium parafortuitum</name>
    <dbReference type="NCBI Taxonomy" id="39692"/>
    <lineage>
        <taxon>Bacteria</taxon>
        <taxon>Bacillati</taxon>
        <taxon>Actinomycetota</taxon>
        <taxon>Actinomycetes</taxon>
        <taxon>Mycobacteriales</taxon>
        <taxon>Mycobacteriaceae</taxon>
        <taxon>Mycolicibacterium</taxon>
    </lineage>
</organism>
<sequence>MVTHGFRCVIGTTAADELGGVASASTSGGVIAPADGPPVTSTAAVTATAAAEDRINDPIDQKPFRTQANKPTR</sequence>
<dbReference type="EMBL" id="AP022598">
    <property type="protein sequence ID" value="BBY74036.1"/>
    <property type="molecule type" value="Genomic_DNA"/>
</dbReference>
<feature type="region of interest" description="Disordered" evidence="1">
    <location>
        <begin position="52"/>
        <end position="73"/>
    </location>
</feature>
<gene>
    <name evidence="2" type="ORF">MPRF_09350</name>
</gene>